<comment type="caution">
    <text evidence="2">The sequence shown here is derived from an EMBL/GenBank/DDBJ whole genome shotgun (WGS) entry which is preliminary data.</text>
</comment>
<dbReference type="EMBL" id="BOMN01000035">
    <property type="protein sequence ID" value="GIE19975.1"/>
    <property type="molecule type" value="Genomic_DNA"/>
</dbReference>
<evidence type="ECO:0000313" key="3">
    <source>
        <dbReference type="Proteomes" id="UP000603200"/>
    </source>
</evidence>
<sequence length="104" mass="11159">MTPATKRPPRPPPPRRTPRNGNPGPTAIHDRPFQITAAGEITPPTSHKPTHFHHPNESTPHSTNAPANLQKRCAQGTVQLPSGIGDEGATARVRSQPGKHPRAN</sequence>
<keyword evidence="3" id="KW-1185">Reference proteome</keyword>
<dbReference type="Proteomes" id="UP000603200">
    <property type="component" value="Unassembled WGS sequence"/>
</dbReference>
<evidence type="ECO:0000313" key="2">
    <source>
        <dbReference type="EMBL" id="GIE19975.1"/>
    </source>
</evidence>
<reference evidence="2 3" key="1">
    <citation type="submission" date="2021-01" db="EMBL/GenBank/DDBJ databases">
        <title>Whole genome shotgun sequence of Actinoplanes humidus NBRC 14915.</title>
        <authorList>
            <person name="Komaki H."/>
            <person name="Tamura T."/>
        </authorList>
    </citation>
    <scope>NUCLEOTIDE SEQUENCE [LARGE SCALE GENOMIC DNA]</scope>
    <source>
        <strain evidence="2 3">NBRC 14915</strain>
    </source>
</reference>
<accession>A0ABQ3ZN20</accession>
<organism evidence="2 3">
    <name type="scientific">Winogradskya humida</name>
    <dbReference type="NCBI Taxonomy" id="113566"/>
    <lineage>
        <taxon>Bacteria</taxon>
        <taxon>Bacillati</taxon>
        <taxon>Actinomycetota</taxon>
        <taxon>Actinomycetes</taxon>
        <taxon>Micromonosporales</taxon>
        <taxon>Micromonosporaceae</taxon>
        <taxon>Winogradskya</taxon>
    </lineage>
</organism>
<protein>
    <submittedName>
        <fullName evidence="2">Uncharacterized protein</fullName>
    </submittedName>
</protein>
<evidence type="ECO:0000256" key="1">
    <source>
        <dbReference type="SAM" id="MobiDB-lite"/>
    </source>
</evidence>
<gene>
    <name evidence="2" type="ORF">Ahu01nite_030770</name>
</gene>
<name>A0ABQ3ZN20_9ACTN</name>
<feature type="compositionally biased region" description="Polar residues" evidence="1">
    <location>
        <begin position="57"/>
        <end position="67"/>
    </location>
</feature>
<proteinExistence type="predicted"/>
<feature type="region of interest" description="Disordered" evidence="1">
    <location>
        <begin position="1"/>
        <end position="104"/>
    </location>
</feature>